<dbReference type="AlphaFoldDB" id="A0A382SSH3"/>
<accession>A0A382SSH3</accession>
<dbReference type="EMBL" id="UINC01131194">
    <property type="protein sequence ID" value="SVD12753.1"/>
    <property type="molecule type" value="Genomic_DNA"/>
</dbReference>
<proteinExistence type="predicted"/>
<organism evidence="1">
    <name type="scientific">marine metagenome</name>
    <dbReference type="NCBI Taxonomy" id="408172"/>
    <lineage>
        <taxon>unclassified sequences</taxon>
        <taxon>metagenomes</taxon>
        <taxon>ecological metagenomes</taxon>
    </lineage>
</organism>
<reference evidence="1" key="1">
    <citation type="submission" date="2018-05" db="EMBL/GenBank/DDBJ databases">
        <authorList>
            <person name="Lanie J.A."/>
            <person name="Ng W.-L."/>
            <person name="Kazmierczak K.M."/>
            <person name="Andrzejewski T.M."/>
            <person name="Davidsen T.M."/>
            <person name="Wayne K.J."/>
            <person name="Tettelin H."/>
            <person name="Glass J.I."/>
            <person name="Rusch D."/>
            <person name="Podicherti R."/>
            <person name="Tsui H.-C.T."/>
            <person name="Winkler M.E."/>
        </authorList>
    </citation>
    <scope>NUCLEOTIDE SEQUENCE</scope>
</reference>
<name>A0A382SSH3_9ZZZZ</name>
<feature type="non-terminal residue" evidence="1">
    <location>
        <position position="1"/>
    </location>
</feature>
<evidence type="ECO:0008006" key="2">
    <source>
        <dbReference type="Google" id="ProtNLM"/>
    </source>
</evidence>
<sequence length="289" mass="32066">RIPPAQPIYLPMRFHFKLFFFLFSQVGAVGTQFLSIPPSARDLIYFNSHWRNPAVLNQLNKVPELGLAYGNWLAGVQSVGFAWKGQIKNGSGGINIRYVGMDDIELRSNKPSSEPLAYYAAYGSSIGGMYSWQKSAFRMGVGVKRVDFQIYQKKSSGTAIDLGLEWDTAENIRIRFSALNLGKMGKLVSESPQLPQRIIGSLAYERNQYAVFAAVESNRIVKDPILYGGGNGRYKNLIYGFTAMTSKGVKSISGGAGIQFGIYSITYGFQWGDQHLGMPQMMDIAIRLP</sequence>
<evidence type="ECO:0000313" key="1">
    <source>
        <dbReference type="EMBL" id="SVD12753.1"/>
    </source>
</evidence>
<gene>
    <name evidence="1" type="ORF">METZ01_LOCUS365607</name>
</gene>
<protein>
    <recommendedName>
        <fullName evidence="2">DUF5723 domain-containing protein</fullName>
    </recommendedName>
</protein>